<keyword evidence="3" id="KW-1185">Reference proteome</keyword>
<name>A0A564YFZ3_HYMDI</name>
<sequence>MSVPASFQLYSRMSNVRSVCGFFLLGFCITVYAIDFTQVEINQAPYVIGNFSLKFNLDGEEKPIAFSSVQVNNANKTEFELILSGSEWILNLTFTKCRENTSFVIRNVKITNGNETFMADSSPKFMTALTKKFVCSSMIEIPMGNNTILYMINTTLQAFNMDPTDKLELCPRDMKIDFPITKITGAAVGLIVGGLITTVTGMAVRKRIFQKKETSS</sequence>
<keyword evidence="1" id="KW-0472">Membrane</keyword>
<dbReference type="EMBL" id="CABIJS010000210">
    <property type="protein sequence ID" value="VUZ46195.1"/>
    <property type="molecule type" value="Genomic_DNA"/>
</dbReference>
<keyword evidence="1" id="KW-0812">Transmembrane</keyword>
<feature type="transmembrane region" description="Helical" evidence="1">
    <location>
        <begin position="183"/>
        <end position="204"/>
    </location>
</feature>
<evidence type="ECO:0000313" key="3">
    <source>
        <dbReference type="Proteomes" id="UP000321570"/>
    </source>
</evidence>
<reference evidence="2 3" key="1">
    <citation type="submission" date="2019-07" db="EMBL/GenBank/DDBJ databases">
        <authorList>
            <person name="Jastrzebski P J."/>
            <person name="Paukszto L."/>
            <person name="Jastrzebski P J."/>
        </authorList>
    </citation>
    <scope>NUCLEOTIDE SEQUENCE [LARGE SCALE GENOMIC DNA]</scope>
    <source>
        <strain evidence="2 3">WMS-il1</strain>
    </source>
</reference>
<dbReference type="Proteomes" id="UP000321570">
    <property type="component" value="Unassembled WGS sequence"/>
</dbReference>
<dbReference type="AlphaFoldDB" id="A0A564YFZ3"/>
<evidence type="ECO:0000313" key="2">
    <source>
        <dbReference type="EMBL" id="VUZ46195.1"/>
    </source>
</evidence>
<proteinExistence type="predicted"/>
<evidence type="ECO:0000256" key="1">
    <source>
        <dbReference type="SAM" id="Phobius"/>
    </source>
</evidence>
<dbReference type="Gene3D" id="2.40.160.110">
    <property type="match status" value="1"/>
</dbReference>
<gene>
    <name evidence="2" type="ORF">WMSIL1_LOCUS6092</name>
</gene>
<protein>
    <submittedName>
        <fullName evidence="2">Uncharacterized protein</fullName>
    </submittedName>
</protein>
<keyword evidence="1" id="KW-1133">Transmembrane helix</keyword>
<accession>A0A564YFZ3</accession>
<organism evidence="2 3">
    <name type="scientific">Hymenolepis diminuta</name>
    <name type="common">Rat tapeworm</name>
    <dbReference type="NCBI Taxonomy" id="6216"/>
    <lineage>
        <taxon>Eukaryota</taxon>
        <taxon>Metazoa</taxon>
        <taxon>Spiralia</taxon>
        <taxon>Lophotrochozoa</taxon>
        <taxon>Platyhelminthes</taxon>
        <taxon>Cestoda</taxon>
        <taxon>Eucestoda</taxon>
        <taxon>Cyclophyllidea</taxon>
        <taxon>Hymenolepididae</taxon>
        <taxon>Hymenolepis</taxon>
    </lineage>
</organism>